<protein>
    <submittedName>
        <fullName evidence="1">Uncharacterized protein</fullName>
    </submittedName>
</protein>
<dbReference type="EMBL" id="JAIWQS010000004">
    <property type="protein sequence ID" value="KAJ8768265.1"/>
    <property type="molecule type" value="Genomic_DNA"/>
</dbReference>
<dbReference type="CDD" id="cd09272">
    <property type="entry name" value="RNase_HI_RT_Ty1"/>
    <property type="match status" value="1"/>
</dbReference>
<gene>
    <name evidence="1" type="ORF">K2173_021205</name>
</gene>
<dbReference type="PANTHER" id="PTHR11439">
    <property type="entry name" value="GAG-POL-RELATED RETROTRANSPOSON"/>
    <property type="match status" value="1"/>
</dbReference>
<organism evidence="1 2">
    <name type="scientific">Erythroxylum novogranatense</name>
    <dbReference type="NCBI Taxonomy" id="1862640"/>
    <lineage>
        <taxon>Eukaryota</taxon>
        <taxon>Viridiplantae</taxon>
        <taxon>Streptophyta</taxon>
        <taxon>Embryophyta</taxon>
        <taxon>Tracheophyta</taxon>
        <taxon>Spermatophyta</taxon>
        <taxon>Magnoliopsida</taxon>
        <taxon>eudicotyledons</taxon>
        <taxon>Gunneridae</taxon>
        <taxon>Pentapetalae</taxon>
        <taxon>rosids</taxon>
        <taxon>fabids</taxon>
        <taxon>Malpighiales</taxon>
        <taxon>Erythroxylaceae</taxon>
        <taxon>Erythroxylum</taxon>
    </lineage>
</organism>
<keyword evidence="2" id="KW-1185">Reference proteome</keyword>
<evidence type="ECO:0000313" key="1">
    <source>
        <dbReference type="EMBL" id="KAJ8768265.1"/>
    </source>
</evidence>
<dbReference type="AlphaFoldDB" id="A0AAV8TMV3"/>
<dbReference type="Proteomes" id="UP001159364">
    <property type="component" value="Linkage Group LG04"/>
</dbReference>
<dbReference type="SUPFAM" id="SSF56672">
    <property type="entry name" value="DNA/RNA polymerases"/>
    <property type="match status" value="1"/>
</dbReference>
<proteinExistence type="predicted"/>
<reference evidence="1 2" key="1">
    <citation type="submission" date="2021-09" db="EMBL/GenBank/DDBJ databases">
        <title>Genomic insights and catalytic innovation underlie evolution of tropane alkaloids biosynthesis.</title>
        <authorList>
            <person name="Wang Y.-J."/>
            <person name="Tian T."/>
            <person name="Huang J.-P."/>
            <person name="Huang S.-X."/>
        </authorList>
    </citation>
    <scope>NUCLEOTIDE SEQUENCE [LARGE SCALE GENOMIC DNA]</scope>
    <source>
        <strain evidence="1">KIB-2018</strain>
        <tissue evidence="1">Leaf</tissue>
    </source>
</reference>
<evidence type="ECO:0000313" key="2">
    <source>
        <dbReference type="Proteomes" id="UP001159364"/>
    </source>
</evidence>
<dbReference type="PANTHER" id="PTHR11439:SF524">
    <property type="entry name" value="RNA-DIRECTED DNA POLYMERASE, PROTEIN KINASE RLK-PELLE-DLSV FAMILY"/>
    <property type="match status" value="1"/>
</dbReference>
<sequence length="268" mass="30223">MTGCKPISTPMAIKGRTTSTSNELFNDPTFYRSLVGGLQYLTITRPDIVFSVNFVCQFMHEPTVGHYQVVKRILRYIYGTLDYGMNITSQSTLDLYAFSDADWAGCPLTRRSTTRYCTFLGANCLSWCAKKQPTVARSSAEAEYKSMSSTTVELTWLTYLLRDIGIVLAKPPILHCDNLSALHMTVNPVFHGRTKHIELDYHFVREKVAMGNLVTHFVSSQAQLADIFTKPLPRSIFMDLRNKLGLSLMPRPSLRGSIEDNGPTYQKN</sequence>
<dbReference type="InterPro" id="IPR043502">
    <property type="entry name" value="DNA/RNA_pol_sf"/>
</dbReference>
<comment type="caution">
    <text evidence="1">The sequence shown here is derived from an EMBL/GenBank/DDBJ whole genome shotgun (WGS) entry which is preliminary data.</text>
</comment>
<accession>A0AAV8TMV3</accession>
<name>A0AAV8TMV3_9ROSI</name>